<evidence type="ECO:0000313" key="2">
    <source>
        <dbReference type="RefSeq" id="XP_028150565.1"/>
    </source>
</evidence>
<feature type="chain" id="PRO_5028177912" evidence="1">
    <location>
        <begin position="20"/>
        <end position="90"/>
    </location>
</feature>
<dbReference type="InParanoid" id="A0A6P7H3H2"/>
<dbReference type="AlphaFoldDB" id="A0A6P7H3H2"/>
<proteinExistence type="predicted"/>
<reference evidence="2" key="1">
    <citation type="submission" date="2025-08" db="UniProtKB">
        <authorList>
            <consortium name="RefSeq"/>
        </authorList>
    </citation>
    <scope>IDENTIFICATION</scope>
    <source>
        <tissue evidence="2">Whole insect</tissue>
    </source>
</reference>
<protein>
    <submittedName>
        <fullName evidence="2">Small proline-rich protein 2H-like</fullName>
    </submittedName>
</protein>
<gene>
    <name evidence="2" type="primary">LOC114343920</name>
</gene>
<accession>A0A6P7H3H2</accession>
<dbReference type="RefSeq" id="XP_028150565.1">
    <property type="nucleotide sequence ID" value="XM_028294764.1"/>
</dbReference>
<keyword evidence="1" id="KW-0732">Signal</keyword>
<name>A0A6P7H3H2_DIAVI</name>
<feature type="signal peptide" evidence="1">
    <location>
        <begin position="1"/>
        <end position="19"/>
    </location>
</feature>
<evidence type="ECO:0000256" key="1">
    <source>
        <dbReference type="SAM" id="SignalP"/>
    </source>
</evidence>
<sequence length="90" mass="9957">MVRAMHILATLLALQLSYGNPQPGYPVHPHFPPKDCEPYPVPCPYPIPEPACEIPVIPPPHCPYPIPEPACEIPVLPLPHYPHPIPHPVC</sequence>
<organism evidence="2">
    <name type="scientific">Diabrotica virgifera virgifera</name>
    <name type="common">western corn rootworm</name>
    <dbReference type="NCBI Taxonomy" id="50390"/>
    <lineage>
        <taxon>Eukaryota</taxon>
        <taxon>Metazoa</taxon>
        <taxon>Ecdysozoa</taxon>
        <taxon>Arthropoda</taxon>
        <taxon>Hexapoda</taxon>
        <taxon>Insecta</taxon>
        <taxon>Pterygota</taxon>
        <taxon>Neoptera</taxon>
        <taxon>Endopterygota</taxon>
        <taxon>Coleoptera</taxon>
        <taxon>Polyphaga</taxon>
        <taxon>Cucujiformia</taxon>
        <taxon>Chrysomeloidea</taxon>
        <taxon>Chrysomelidae</taxon>
        <taxon>Galerucinae</taxon>
        <taxon>Diabroticina</taxon>
        <taxon>Diabroticites</taxon>
        <taxon>Diabrotica</taxon>
    </lineage>
</organism>